<dbReference type="OrthoDB" id="7032125at2"/>
<dbReference type="Proteomes" id="UP000182567">
    <property type="component" value="Plasmid unnamed1"/>
</dbReference>
<dbReference type="GeneID" id="46912065"/>
<sequence>MSLSNVDKTTPPHDRSITTLLPIVVFIFGVAALWTYLGVCAYSSIKLARAVPVSSDDLRSSSWLSATTYQYFGYFMPKMIGGMLVALGLLIVLMQESFKPLIIHLPIGICLLVFTDSEAMFRSAALDGVARIGCFSFEGRECRQMLGLDSTDAPSMYQDAMRKNGYWAPWYAEVRNKLPTPDILPLPGNSFWFSPFEVRKAEELNRLLSAQRTELARIKGDSGLARSQ</sequence>
<feature type="transmembrane region" description="Helical" evidence="1">
    <location>
        <begin position="20"/>
        <end position="39"/>
    </location>
</feature>
<evidence type="ECO:0000313" key="2">
    <source>
        <dbReference type="EMBL" id="APC19514.1"/>
    </source>
</evidence>
<keyword evidence="2" id="KW-0614">Plasmid</keyword>
<keyword evidence="1" id="KW-0472">Membrane</keyword>
<dbReference type="RefSeq" id="WP_071556019.1">
    <property type="nucleotide sequence ID" value="NZ_CP017887.1"/>
</dbReference>
<feature type="transmembrane region" description="Helical" evidence="1">
    <location>
        <begin position="71"/>
        <end position="95"/>
    </location>
</feature>
<keyword evidence="1" id="KW-0812">Transmembrane</keyword>
<proteinExistence type="predicted"/>
<accession>A0A1J0ETN8</accession>
<evidence type="ECO:0000256" key="1">
    <source>
        <dbReference type="SAM" id="Phobius"/>
    </source>
</evidence>
<reference evidence="3" key="1">
    <citation type="submission" date="2016-10" db="EMBL/GenBank/DDBJ databases">
        <title>Pseudomonas frederiksbergensis ERGS4:02 complete genome.</title>
        <authorList>
            <person name="Kumar R."/>
            <person name="Acharya V."/>
            <person name="Singh D."/>
        </authorList>
    </citation>
    <scope>NUCLEOTIDE SEQUENCE [LARGE SCALE GENOMIC DNA]</scope>
    <source>
        <strain evidence="3">ERGS4:02</strain>
        <plasmid evidence="3">Plasmid unnamed1</plasmid>
    </source>
</reference>
<keyword evidence="1" id="KW-1133">Transmembrane helix</keyword>
<geneLocation type="plasmid" evidence="2">
    <name>unnamed1</name>
</geneLocation>
<name>A0A1J0ETN8_9PSED</name>
<dbReference type="AlphaFoldDB" id="A0A1J0ETN8"/>
<dbReference type="EMBL" id="CP017887">
    <property type="protein sequence ID" value="APC19514.1"/>
    <property type="molecule type" value="Genomic_DNA"/>
</dbReference>
<gene>
    <name evidence="2" type="ORF">BLL42_27685</name>
</gene>
<evidence type="ECO:0000313" key="3">
    <source>
        <dbReference type="Proteomes" id="UP000182567"/>
    </source>
</evidence>
<organism evidence="2 3">
    <name type="scientific">Pseudomonas frederiksbergensis</name>
    <dbReference type="NCBI Taxonomy" id="104087"/>
    <lineage>
        <taxon>Bacteria</taxon>
        <taxon>Pseudomonadati</taxon>
        <taxon>Pseudomonadota</taxon>
        <taxon>Gammaproteobacteria</taxon>
        <taxon>Pseudomonadales</taxon>
        <taxon>Pseudomonadaceae</taxon>
        <taxon>Pseudomonas</taxon>
    </lineage>
</organism>
<protein>
    <submittedName>
        <fullName evidence="2">Uncharacterized protein</fullName>
    </submittedName>
</protein>